<dbReference type="GO" id="GO:0046872">
    <property type="term" value="F:metal ion binding"/>
    <property type="evidence" value="ECO:0007669"/>
    <property type="project" value="UniProtKB-KW"/>
</dbReference>
<sequence>MTRPLVVAAHGTASAEGQAVVRACAARAGEVLGMPAPPVVGFVDVCGPTLAEVLVGLEDPVVVPFFLSSGYHVNHDVPAALADVPGATATPALGTADEVVQALAERVRETLPAGEPPDAVLVLGAGSSDDDARAEVATVAERVAEHLGCAAGTAFLSGPGPRPEEELARLREDGHTRVAVAAHLLSPGHFLDKAHAAAEAAGVARTRPLATHDLLARLVARRYREAVAAS</sequence>
<dbReference type="Pfam" id="PF01903">
    <property type="entry name" value="CbiX"/>
    <property type="match status" value="2"/>
</dbReference>
<dbReference type="InterPro" id="IPR002762">
    <property type="entry name" value="CbiX-like"/>
</dbReference>
<evidence type="ECO:0000256" key="2">
    <source>
        <dbReference type="ARBA" id="ARBA00023239"/>
    </source>
</evidence>
<dbReference type="Gene3D" id="3.40.50.1400">
    <property type="match status" value="2"/>
</dbReference>
<keyword evidence="1" id="KW-0479">Metal-binding</keyword>
<gene>
    <name evidence="3" type="ORF">SGUI_2084</name>
</gene>
<accession>A0A1B1NDE9</accession>
<protein>
    <recommendedName>
        <fullName evidence="5">Sirohydrochlorin ferrochelatase</fullName>
    </recommendedName>
</protein>
<keyword evidence="4" id="KW-1185">Reference proteome</keyword>
<dbReference type="GO" id="GO:0016829">
    <property type="term" value="F:lyase activity"/>
    <property type="evidence" value="ECO:0007669"/>
    <property type="project" value="UniProtKB-KW"/>
</dbReference>
<dbReference type="InterPro" id="IPR050963">
    <property type="entry name" value="Sirohydro_Cobaltochel/CbiX"/>
</dbReference>
<evidence type="ECO:0008006" key="5">
    <source>
        <dbReference type="Google" id="ProtNLM"/>
    </source>
</evidence>
<dbReference type="EMBL" id="CP014989">
    <property type="protein sequence ID" value="ANS79480.1"/>
    <property type="molecule type" value="Genomic_DNA"/>
</dbReference>
<keyword evidence="2" id="KW-0456">Lyase</keyword>
<dbReference type="RefSeq" id="WP_066643236.1">
    <property type="nucleotide sequence ID" value="NZ_CP014989.1"/>
</dbReference>
<name>A0A1B1NDE9_9MICO</name>
<dbReference type="AlphaFoldDB" id="A0A1B1NDE9"/>
<dbReference type="Proteomes" id="UP000092482">
    <property type="component" value="Chromosome"/>
</dbReference>
<evidence type="ECO:0000256" key="1">
    <source>
        <dbReference type="ARBA" id="ARBA00022723"/>
    </source>
</evidence>
<evidence type="ECO:0000313" key="3">
    <source>
        <dbReference type="EMBL" id="ANS79480.1"/>
    </source>
</evidence>
<dbReference type="SUPFAM" id="SSF53800">
    <property type="entry name" value="Chelatase"/>
    <property type="match status" value="1"/>
</dbReference>
<dbReference type="PANTHER" id="PTHR33542:SF5">
    <property type="entry name" value="FERROCHELATASE CHE1"/>
    <property type="match status" value="1"/>
</dbReference>
<dbReference type="KEGG" id="serj:SGUI_2084"/>
<proteinExistence type="predicted"/>
<organism evidence="3 4">
    <name type="scientific">Serinicoccus hydrothermalis</name>
    <dbReference type="NCBI Taxonomy" id="1758689"/>
    <lineage>
        <taxon>Bacteria</taxon>
        <taxon>Bacillati</taxon>
        <taxon>Actinomycetota</taxon>
        <taxon>Actinomycetes</taxon>
        <taxon>Micrococcales</taxon>
        <taxon>Ornithinimicrobiaceae</taxon>
        <taxon>Serinicoccus</taxon>
    </lineage>
</organism>
<reference evidence="3 4" key="1">
    <citation type="submission" date="2016-03" db="EMBL/GenBank/DDBJ databases">
        <title>Shallow-sea hydrothermal system.</title>
        <authorList>
            <person name="Tang K."/>
        </authorList>
    </citation>
    <scope>NUCLEOTIDE SEQUENCE [LARGE SCALE GENOMIC DNA]</scope>
    <source>
        <strain evidence="3 4">JLT9</strain>
    </source>
</reference>
<dbReference type="STRING" id="1758689.SGUI_2084"/>
<dbReference type="PANTHER" id="PTHR33542">
    <property type="entry name" value="SIROHYDROCHLORIN FERROCHELATASE, CHLOROPLASTIC"/>
    <property type="match status" value="1"/>
</dbReference>
<evidence type="ECO:0000313" key="4">
    <source>
        <dbReference type="Proteomes" id="UP000092482"/>
    </source>
</evidence>